<gene>
    <name evidence="4" type="ORF">A4X20_29430</name>
</gene>
<evidence type="ECO:0000313" key="5">
    <source>
        <dbReference type="Proteomes" id="UP000078396"/>
    </source>
</evidence>
<comment type="caution">
    <text evidence="4">The sequence shown here is derived from an EMBL/GenBank/DDBJ whole genome shotgun (WGS) entry which is preliminary data.</text>
</comment>
<feature type="region of interest" description="Disordered" evidence="2">
    <location>
        <begin position="282"/>
        <end position="372"/>
    </location>
</feature>
<accession>A0A178LJV8</accession>
<reference evidence="4 5" key="1">
    <citation type="submission" date="2016-04" db="EMBL/GenBank/DDBJ databases">
        <title>Draft Genome Sequences of Staphylococcus capitis Strain H36, S. capitis Strain H65, S. cohnii Strain H62, S. hominis Strain H69, Mycobacterium iranicum Strain H39, Plantibacter sp. Strain H53, Pseudomonas oryzihabitans Strain H72, and Microbacterium sp. Strain H83, isolated from residential settings.</title>
        <authorList>
            <person name="Lymperopoulou D."/>
            <person name="Adams R.I."/>
            <person name="Lindow S."/>
            <person name="Coil D.A."/>
            <person name="Jospin G."/>
            <person name="Eisen J.A."/>
        </authorList>
    </citation>
    <scope>NUCLEOTIDE SEQUENCE [LARGE SCALE GENOMIC DNA]</scope>
    <source>
        <strain evidence="4 5">H39</strain>
    </source>
</reference>
<organism evidence="4 5">
    <name type="scientific">Mycolicibacterium iranicum</name>
    <name type="common">Mycobacterium iranicum</name>
    <dbReference type="NCBI Taxonomy" id="912594"/>
    <lineage>
        <taxon>Bacteria</taxon>
        <taxon>Bacillati</taxon>
        <taxon>Actinomycetota</taxon>
        <taxon>Actinomycetes</taxon>
        <taxon>Mycobacteriales</taxon>
        <taxon>Mycobacteriaceae</taxon>
        <taxon>Mycolicibacterium</taxon>
    </lineage>
</organism>
<dbReference type="AlphaFoldDB" id="A0A178LJV8"/>
<evidence type="ECO:0000256" key="2">
    <source>
        <dbReference type="SAM" id="MobiDB-lite"/>
    </source>
</evidence>
<sequence>MAKVAADPGALTSQGRALADHAPSAQCSQCQPAASDTVSTAVAASFTAWSSGLDMLISQAALQRANGGLAVDLTGTALEQGDQEAAAHIASGGTTPAPSAAPPLPRGNVAAPSLPVAPPVPAVPEPSTGEVWARTIHGGAGAEPLRALAQQLRTTAQKLASVAGDTERAGAGVDSAWDDGDQPAGDNIRRHAQWLNSAADYARQLAAAAEAASTTVETARNETPTPETFTALTAQYRKAQQTYASSGGTVTEPLMTATTKLQEAKAEALAAQTRYAAAANIDSTTAPAPPPAPPPIIGGGPSGGEEADKPAETNAGKKRDGAFKSGDGEGADTEEDTELAADHAEEPPLESSTGTDEPGPPPAEVKSPAEPLASAVDPAANTAGEVMGTILGTVGQSAGAASGLMPGSGGGGLPMSALSGLPSIPGLGGAPSMSPPELGSDEDDFDFEDSFGTSPASSGGGGGGGGGLPAAPSVSAPAAAAPGIGAMPAPPPAAASTAAAGGAGARMPMGGMMPPMMGGLGGGQTGERDKDLHPDRRVVHRHAANTEAVFGELEQLRKRPGRRRAAATQEGSTGDDTHDDH</sequence>
<dbReference type="SUPFAM" id="SSF140459">
    <property type="entry name" value="PE/PPE dimer-like"/>
    <property type="match status" value="1"/>
</dbReference>
<dbReference type="EMBL" id="LWCS01000061">
    <property type="protein sequence ID" value="OAN30696.1"/>
    <property type="molecule type" value="Genomic_DNA"/>
</dbReference>
<feature type="compositionally biased region" description="Acidic residues" evidence="2">
    <location>
        <begin position="439"/>
        <end position="449"/>
    </location>
</feature>
<feature type="compositionally biased region" description="Acidic residues" evidence="2">
    <location>
        <begin position="329"/>
        <end position="339"/>
    </location>
</feature>
<feature type="compositionally biased region" description="Pro residues" evidence="2">
    <location>
        <begin position="287"/>
        <end position="296"/>
    </location>
</feature>
<dbReference type="RefSeq" id="WP_064284684.1">
    <property type="nucleotide sequence ID" value="NZ_PV682406.1"/>
</dbReference>
<evidence type="ECO:0000259" key="3">
    <source>
        <dbReference type="Pfam" id="PF00823"/>
    </source>
</evidence>
<evidence type="ECO:0000256" key="1">
    <source>
        <dbReference type="ARBA" id="ARBA00010652"/>
    </source>
</evidence>
<feature type="region of interest" description="Disordered" evidence="2">
    <location>
        <begin position="1"/>
        <end position="22"/>
    </location>
</feature>
<evidence type="ECO:0000313" key="4">
    <source>
        <dbReference type="EMBL" id="OAN30696.1"/>
    </source>
</evidence>
<dbReference type="InterPro" id="IPR000030">
    <property type="entry name" value="PPE_dom"/>
</dbReference>
<feature type="domain" description="PPE" evidence="3">
    <location>
        <begin position="130"/>
        <end position="280"/>
    </location>
</feature>
<feature type="compositionally biased region" description="Low complexity" evidence="2">
    <location>
        <begin position="469"/>
        <end position="478"/>
    </location>
</feature>
<comment type="similarity">
    <text evidence="1">Belongs to the mycobacterial PPE family.</text>
</comment>
<proteinExistence type="inferred from homology"/>
<feature type="region of interest" description="Disordered" evidence="2">
    <location>
        <begin position="422"/>
        <end position="478"/>
    </location>
</feature>
<dbReference type="InterPro" id="IPR038332">
    <property type="entry name" value="PPE_sf"/>
</dbReference>
<feature type="compositionally biased region" description="Gly residues" evidence="2">
    <location>
        <begin position="458"/>
        <end position="468"/>
    </location>
</feature>
<dbReference type="Pfam" id="PF00823">
    <property type="entry name" value="PPE"/>
    <property type="match status" value="1"/>
</dbReference>
<dbReference type="OrthoDB" id="4601892at2"/>
<name>A0A178LJV8_MYCIR</name>
<protein>
    <recommendedName>
        <fullName evidence="3">PPE domain-containing protein</fullName>
    </recommendedName>
</protein>
<feature type="compositionally biased region" description="Basic and acidic residues" evidence="2">
    <location>
        <begin position="306"/>
        <end position="322"/>
    </location>
</feature>
<dbReference type="Gene3D" id="1.20.1260.20">
    <property type="entry name" value="PPE superfamily"/>
    <property type="match status" value="1"/>
</dbReference>
<feature type="region of interest" description="Disordered" evidence="2">
    <location>
        <begin position="542"/>
        <end position="581"/>
    </location>
</feature>
<feature type="region of interest" description="Disordered" evidence="2">
    <location>
        <begin position="86"/>
        <end position="113"/>
    </location>
</feature>
<dbReference type="Proteomes" id="UP000078396">
    <property type="component" value="Unassembled WGS sequence"/>
</dbReference>